<dbReference type="CDD" id="cd06223">
    <property type="entry name" value="PRTases_typeI"/>
    <property type="match status" value="1"/>
</dbReference>
<sequence length="199" mass="22851">MNKFTIYANEYLRQNIQGFYHTDYTRYRNQGNPDYLNDLKNTFNNDSKEKLDNSINPLYIALKTDLTLFPRNLTICIVPRSKAENTYSHNQLLFKKVVQHLIHELAFQDGSDYLFRHTDTRTTHLAHSPRAAQYAGNGDMPYPGITKNTCNISNDVKGKNILLIDDIYTNNVNIDEDAIQSLYDNGANSVIFYAVGKTV</sequence>
<evidence type="ECO:0000313" key="2">
    <source>
        <dbReference type="Proteomes" id="UP000019322"/>
    </source>
</evidence>
<dbReference type="KEGG" id="smul:SMUL_2016"/>
<dbReference type="SUPFAM" id="SSF53271">
    <property type="entry name" value="PRTase-like"/>
    <property type="match status" value="1"/>
</dbReference>
<reference evidence="1 2" key="1">
    <citation type="journal article" date="2014" name="Environ. Microbiol.">
        <title>Insights into organohalide respiration and the versatile catabolism of Sulfurospirillum multivorans gained from comparative genomics and physiological studies.</title>
        <authorList>
            <person name="Goris T."/>
            <person name="Schubert T."/>
            <person name="Gadkari J."/>
            <person name="Wubet T."/>
            <person name="Tarkka M."/>
            <person name="Buscot F."/>
            <person name="Adrian L."/>
            <person name="Diekert G."/>
        </authorList>
    </citation>
    <scope>NUCLEOTIDE SEQUENCE [LARGE SCALE GENOMIC DNA]</scope>
    <source>
        <strain evidence="2">DM 12446 / JCM 15788 / NBRC 109480</strain>
    </source>
</reference>
<dbReference type="Gene3D" id="3.40.50.2020">
    <property type="match status" value="1"/>
</dbReference>
<accession>A0AA86APK9</accession>
<evidence type="ECO:0000313" key="1">
    <source>
        <dbReference type="EMBL" id="AHJ13271.1"/>
    </source>
</evidence>
<name>A0AA86APK9_SULMK</name>
<dbReference type="EMBL" id="CP007201">
    <property type="protein sequence ID" value="AHJ13271.1"/>
    <property type="molecule type" value="Genomic_DNA"/>
</dbReference>
<dbReference type="AlphaFoldDB" id="A0AA86APK9"/>
<dbReference type="InterPro" id="IPR029057">
    <property type="entry name" value="PRTase-like"/>
</dbReference>
<gene>
    <name evidence="1" type="ORF">SMUL_2016</name>
</gene>
<proteinExistence type="predicted"/>
<dbReference type="InterPro" id="IPR000836">
    <property type="entry name" value="PRTase_dom"/>
</dbReference>
<dbReference type="Proteomes" id="UP000019322">
    <property type="component" value="Chromosome"/>
</dbReference>
<dbReference type="RefSeq" id="WP_025345120.1">
    <property type="nucleotide sequence ID" value="NZ_CP007201.1"/>
</dbReference>
<organism evidence="1 2">
    <name type="scientific">Sulfurospirillum multivorans (strain DM 12446 / JCM 15788 / NBRC 109480)</name>
    <dbReference type="NCBI Taxonomy" id="1150621"/>
    <lineage>
        <taxon>Bacteria</taxon>
        <taxon>Pseudomonadati</taxon>
        <taxon>Campylobacterota</taxon>
        <taxon>Epsilonproteobacteria</taxon>
        <taxon>Campylobacterales</taxon>
        <taxon>Sulfurospirillaceae</taxon>
        <taxon>Sulfurospirillum</taxon>
    </lineage>
</organism>
<protein>
    <submittedName>
        <fullName evidence="1">Uncharacterized protein</fullName>
    </submittedName>
</protein>